<feature type="region of interest" description="Disordered" evidence="1">
    <location>
        <begin position="50"/>
        <end position="87"/>
    </location>
</feature>
<reference evidence="3" key="1">
    <citation type="submission" date="2010-08" db="EMBL/GenBank/DDBJ databases">
        <authorList>
            <consortium name="Caenorhabditis japonica Sequencing Consortium"/>
            <person name="Wilson R.K."/>
        </authorList>
    </citation>
    <scope>NUCLEOTIDE SEQUENCE [LARGE SCALE GENOMIC DNA]</scope>
    <source>
        <strain evidence="3">DF5081</strain>
    </source>
</reference>
<feature type="compositionally biased region" description="Polar residues" evidence="1">
    <location>
        <begin position="59"/>
        <end position="82"/>
    </location>
</feature>
<organism evidence="2 3">
    <name type="scientific">Caenorhabditis japonica</name>
    <dbReference type="NCBI Taxonomy" id="281687"/>
    <lineage>
        <taxon>Eukaryota</taxon>
        <taxon>Metazoa</taxon>
        <taxon>Ecdysozoa</taxon>
        <taxon>Nematoda</taxon>
        <taxon>Chromadorea</taxon>
        <taxon>Rhabditida</taxon>
        <taxon>Rhabditina</taxon>
        <taxon>Rhabditomorpha</taxon>
        <taxon>Rhabditoidea</taxon>
        <taxon>Rhabditidae</taxon>
        <taxon>Peloderinae</taxon>
        <taxon>Caenorhabditis</taxon>
    </lineage>
</organism>
<feature type="compositionally biased region" description="Basic residues" evidence="1">
    <location>
        <begin position="9"/>
        <end position="20"/>
    </location>
</feature>
<keyword evidence="3" id="KW-1185">Reference proteome</keyword>
<feature type="compositionally biased region" description="Basic and acidic residues" evidence="1">
    <location>
        <begin position="21"/>
        <end position="34"/>
    </location>
</feature>
<proteinExistence type="predicted"/>
<evidence type="ECO:0000313" key="3">
    <source>
        <dbReference type="Proteomes" id="UP000005237"/>
    </source>
</evidence>
<evidence type="ECO:0000256" key="1">
    <source>
        <dbReference type="SAM" id="MobiDB-lite"/>
    </source>
</evidence>
<accession>A0A8R1ELT0</accession>
<dbReference type="AlphaFoldDB" id="A0A8R1ELT0"/>
<protein>
    <submittedName>
        <fullName evidence="2">Uncharacterized protein</fullName>
    </submittedName>
</protein>
<name>A0A8R1ELT0_CAEJA</name>
<sequence>MVPPSKEKLLKKKKKKKKLMRRMEEEAALGRRARNDQVLNEFQGIDGVWRAVPDEQGANGAQNDSTESGQESDIQKTPQTDENAQKKKKVVDGFELEANEVLAAAFNPLDALEARFLRVEAYGTHGYRSDAIDYSLKIVEYLIDSLTEQSNEFRKIDEILDNMPSTSSKPISSSSSAVSYEAIGADREEEVARTDRFLTTMERILYVTKVLKDSPHLQRTVFDISMRTLSVTKWPSFTRYQQVVAAYLVSF</sequence>
<evidence type="ECO:0000313" key="2">
    <source>
        <dbReference type="EnsemblMetazoa" id="CJA36678.1"/>
    </source>
</evidence>
<feature type="region of interest" description="Disordered" evidence="1">
    <location>
        <begin position="1"/>
        <end position="34"/>
    </location>
</feature>
<reference evidence="2" key="2">
    <citation type="submission" date="2022-06" db="UniProtKB">
        <authorList>
            <consortium name="EnsemblMetazoa"/>
        </authorList>
    </citation>
    <scope>IDENTIFICATION</scope>
    <source>
        <strain evidence="2">DF5081</strain>
    </source>
</reference>
<dbReference type="EnsemblMetazoa" id="CJA36678.1">
    <property type="protein sequence ID" value="CJA36678.1"/>
    <property type="gene ID" value="WBGene00212525"/>
</dbReference>
<dbReference type="Proteomes" id="UP000005237">
    <property type="component" value="Unassembled WGS sequence"/>
</dbReference>